<dbReference type="Pfam" id="PF02653">
    <property type="entry name" value="BPD_transp_2"/>
    <property type="match status" value="1"/>
</dbReference>
<feature type="transmembrane region" description="Helical" evidence="6">
    <location>
        <begin position="12"/>
        <end position="31"/>
    </location>
</feature>
<keyword evidence="3 6" id="KW-0812">Transmembrane</keyword>
<comment type="subcellular location">
    <subcellularLocation>
        <location evidence="1">Cell membrane</location>
        <topology evidence="1">Multi-pass membrane protein</topology>
    </subcellularLocation>
</comment>
<feature type="transmembrane region" description="Helical" evidence="6">
    <location>
        <begin position="282"/>
        <end position="301"/>
    </location>
</feature>
<accession>A0A1S1V529</accession>
<evidence type="ECO:0000256" key="1">
    <source>
        <dbReference type="ARBA" id="ARBA00004651"/>
    </source>
</evidence>
<keyword evidence="5 6" id="KW-0472">Membrane</keyword>
<dbReference type="RefSeq" id="WP_071063946.1">
    <property type="nucleotide sequence ID" value="NZ_MKIE01000008.1"/>
</dbReference>
<keyword evidence="4 6" id="KW-1133">Transmembrane helix</keyword>
<reference evidence="7 8" key="1">
    <citation type="submission" date="2016-09" db="EMBL/GenBank/DDBJ databases">
        <title>Genome sequence of Eubacterium angustum.</title>
        <authorList>
            <person name="Poehlein A."/>
            <person name="Daniel R."/>
        </authorList>
    </citation>
    <scope>NUCLEOTIDE SEQUENCE [LARGE SCALE GENOMIC DNA]</scope>
    <source>
        <strain evidence="7 8">DSM 1989</strain>
    </source>
</reference>
<organism evidence="7 8">
    <name type="scientific">Andreesenia angusta</name>
    <dbReference type="NCBI Taxonomy" id="39480"/>
    <lineage>
        <taxon>Bacteria</taxon>
        <taxon>Bacillati</taxon>
        <taxon>Bacillota</taxon>
        <taxon>Tissierellia</taxon>
        <taxon>Tissierellales</taxon>
        <taxon>Gottschalkiaceae</taxon>
        <taxon>Andreesenia</taxon>
    </lineage>
</organism>
<evidence type="ECO:0000256" key="2">
    <source>
        <dbReference type="ARBA" id="ARBA00022475"/>
    </source>
</evidence>
<evidence type="ECO:0000313" key="8">
    <source>
        <dbReference type="Proteomes" id="UP000180254"/>
    </source>
</evidence>
<keyword evidence="2" id="KW-1003">Cell membrane</keyword>
<dbReference type="InterPro" id="IPR043428">
    <property type="entry name" value="LivM-like"/>
</dbReference>
<gene>
    <name evidence="7" type="primary">livH_2</name>
    <name evidence="7" type="ORF">EUAN_18810</name>
</gene>
<protein>
    <submittedName>
        <fullName evidence="7">High-affinity branched-chain amino acid transport system permease protein LivH</fullName>
    </submittedName>
</protein>
<feature type="transmembrane region" description="Helical" evidence="6">
    <location>
        <begin position="62"/>
        <end position="85"/>
    </location>
</feature>
<dbReference type="CDD" id="cd06581">
    <property type="entry name" value="TM_PBP1_LivM_like"/>
    <property type="match status" value="1"/>
</dbReference>
<evidence type="ECO:0000313" key="7">
    <source>
        <dbReference type="EMBL" id="OHW61702.1"/>
    </source>
</evidence>
<proteinExistence type="predicted"/>
<name>A0A1S1V529_9FIRM</name>
<keyword evidence="8" id="KW-1185">Reference proteome</keyword>
<evidence type="ECO:0000256" key="3">
    <source>
        <dbReference type="ARBA" id="ARBA00022692"/>
    </source>
</evidence>
<dbReference type="InterPro" id="IPR001851">
    <property type="entry name" value="ABC_transp_permease"/>
</dbReference>
<evidence type="ECO:0000256" key="4">
    <source>
        <dbReference type="ARBA" id="ARBA00022989"/>
    </source>
</evidence>
<dbReference type="GO" id="GO:0005886">
    <property type="term" value="C:plasma membrane"/>
    <property type="evidence" value="ECO:0007669"/>
    <property type="project" value="UniProtKB-SubCell"/>
</dbReference>
<sequence>MNNRKKRYAINTALVLALFVVLNTLISVGVIDMYYEGIIMMIGINIILATSLNLTTGFLGQLALGHAGFMAVGAYASALFTLNAGAGLPDILLLVISLLIGGLMAGLFGVVVGIPALRLRGDYLGIITLGFGEMIRVLLINLEITGGPLGLRGIYPLTDFTNIFWIMVIVVVVIFSLMNSRHGRSIISIRENEIAADAVGVPTEFYKVFTFALSAFFAGVAGGLFAHYMMVLDPKKFNFMFSIEILVIVVLGGMGSITGSIIAAIILTVLPELLRDFSDYRLLIYAVMLLGIMLFKPSGLLGTKEFSFIRKRDKEDMKTEGLGGEE</sequence>
<feature type="transmembrane region" description="Helical" evidence="6">
    <location>
        <begin position="123"/>
        <end position="142"/>
    </location>
</feature>
<dbReference type="OrthoDB" id="9789927at2"/>
<feature type="transmembrane region" description="Helical" evidence="6">
    <location>
        <begin position="37"/>
        <end position="55"/>
    </location>
</feature>
<dbReference type="EMBL" id="MKIE01000008">
    <property type="protein sequence ID" value="OHW61702.1"/>
    <property type="molecule type" value="Genomic_DNA"/>
</dbReference>
<feature type="transmembrane region" description="Helical" evidence="6">
    <location>
        <begin position="208"/>
        <end position="229"/>
    </location>
</feature>
<dbReference type="Proteomes" id="UP000180254">
    <property type="component" value="Unassembled WGS sequence"/>
</dbReference>
<dbReference type="PANTHER" id="PTHR30482">
    <property type="entry name" value="HIGH-AFFINITY BRANCHED-CHAIN AMINO ACID TRANSPORT SYSTEM PERMEASE"/>
    <property type="match status" value="1"/>
</dbReference>
<feature type="transmembrane region" description="Helical" evidence="6">
    <location>
        <begin position="241"/>
        <end position="270"/>
    </location>
</feature>
<feature type="transmembrane region" description="Helical" evidence="6">
    <location>
        <begin position="91"/>
        <end position="116"/>
    </location>
</feature>
<evidence type="ECO:0000256" key="6">
    <source>
        <dbReference type="SAM" id="Phobius"/>
    </source>
</evidence>
<dbReference type="PANTHER" id="PTHR30482:SF10">
    <property type="entry name" value="HIGH-AFFINITY BRANCHED-CHAIN AMINO ACID TRANSPORT PROTEIN BRAE"/>
    <property type="match status" value="1"/>
</dbReference>
<comment type="caution">
    <text evidence="7">The sequence shown here is derived from an EMBL/GenBank/DDBJ whole genome shotgun (WGS) entry which is preliminary data.</text>
</comment>
<dbReference type="GO" id="GO:0015658">
    <property type="term" value="F:branched-chain amino acid transmembrane transporter activity"/>
    <property type="evidence" value="ECO:0007669"/>
    <property type="project" value="InterPro"/>
</dbReference>
<dbReference type="STRING" id="39480.EUAN_18810"/>
<evidence type="ECO:0000256" key="5">
    <source>
        <dbReference type="ARBA" id="ARBA00023136"/>
    </source>
</evidence>
<dbReference type="AlphaFoldDB" id="A0A1S1V529"/>
<feature type="transmembrane region" description="Helical" evidence="6">
    <location>
        <begin position="162"/>
        <end position="180"/>
    </location>
</feature>